<comment type="caution">
    <text evidence="3">The sequence shown here is derived from an EMBL/GenBank/DDBJ whole genome shotgun (WGS) entry which is preliminary data.</text>
</comment>
<keyword evidence="1" id="KW-0175">Coiled coil</keyword>
<protein>
    <submittedName>
        <fullName evidence="3">Uncharacterized protein</fullName>
    </submittedName>
</protein>
<dbReference type="AlphaFoldDB" id="A0ABD3GAZ4"/>
<dbReference type="Proteomes" id="UP001633002">
    <property type="component" value="Unassembled WGS sequence"/>
</dbReference>
<feature type="compositionally biased region" description="Basic and acidic residues" evidence="2">
    <location>
        <begin position="64"/>
        <end position="73"/>
    </location>
</feature>
<name>A0ABD3GAZ4_9MARC</name>
<proteinExistence type="predicted"/>
<feature type="compositionally biased region" description="Basic and acidic residues" evidence="2">
    <location>
        <begin position="43"/>
        <end position="53"/>
    </location>
</feature>
<feature type="coiled-coil region" evidence="1">
    <location>
        <begin position="205"/>
        <end position="256"/>
    </location>
</feature>
<evidence type="ECO:0000256" key="2">
    <source>
        <dbReference type="SAM" id="MobiDB-lite"/>
    </source>
</evidence>
<accession>A0ABD3GAZ4</accession>
<organism evidence="3 4">
    <name type="scientific">Riccia sorocarpa</name>
    <dbReference type="NCBI Taxonomy" id="122646"/>
    <lineage>
        <taxon>Eukaryota</taxon>
        <taxon>Viridiplantae</taxon>
        <taxon>Streptophyta</taxon>
        <taxon>Embryophyta</taxon>
        <taxon>Marchantiophyta</taxon>
        <taxon>Marchantiopsida</taxon>
        <taxon>Marchantiidae</taxon>
        <taxon>Marchantiales</taxon>
        <taxon>Ricciaceae</taxon>
        <taxon>Riccia</taxon>
    </lineage>
</organism>
<feature type="region of interest" description="Disordered" evidence="2">
    <location>
        <begin position="43"/>
        <end position="131"/>
    </location>
</feature>
<keyword evidence="4" id="KW-1185">Reference proteome</keyword>
<feature type="compositionally biased region" description="Low complexity" evidence="2">
    <location>
        <begin position="116"/>
        <end position="130"/>
    </location>
</feature>
<reference evidence="3 4" key="1">
    <citation type="submission" date="2024-09" db="EMBL/GenBank/DDBJ databases">
        <title>Chromosome-scale assembly of Riccia sorocarpa.</title>
        <authorList>
            <person name="Paukszto L."/>
        </authorList>
    </citation>
    <scope>NUCLEOTIDE SEQUENCE [LARGE SCALE GENOMIC DNA]</scope>
    <source>
        <strain evidence="3">LP-2024</strain>
        <tissue evidence="3">Aerial parts of the thallus</tissue>
    </source>
</reference>
<gene>
    <name evidence="3" type="ORF">R1sor_025710</name>
</gene>
<feature type="compositionally biased region" description="Acidic residues" evidence="2">
    <location>
        <begin position="85"/>
        <end position="96"/>
    </location>
</feature>
<evidence type="ECO:0000313" key="4">
    <source>
        <dbReference type="Proteomes" id="UP001633002"/>
    </source>
</evidence>
<evidence type="ECO:0000256" key="1">
    <source>
        <dbReference type="SAM" id="Coils"/>
    </source>
</evidence>
<evidence type="ECO:0000313" key="3">
    <source>
        <dbReference type="EMBL" id="KAL3675762.1"/>
    </source>
</evidence>
<sequence>MWQILICAKAVLEAMMWTHPRHVAVGDLIGDDVAMTGRCPCGTHEDGRSRQRDCGSGWFNHATPTEEKEDEPKKKKGRTFVLSESDSEETSEDEPEPPVKMEPSAEFLVRSSSGEPASQVTPQSSTSSPPMEQELGKFLLDLKKGSTRILSLIQQHGEVKGIQTEDDAAEALKRTLTPTPPMDLTRWKNSVTTLLRELSLERAYIQRLKKQRTQLELEVARGKKIPEMTSWVAEQLKLARDTEQKMSARIEALEAALHAKGGHVTATEEESALHHLQAKMQEAHSKLDSLLGVSSSPEEGESQEATASYAKAIEEARALLATHP</sequence>
<dbReference type="EMBL" id="JBJQOH010000008">
    <property type="protein sequence ID" value="KAL3675762.1"/>
    <property type="molecule type" value="Genomic_DNA"/>
</dbReference>